<dbReference type="AlphaFoldDB" id="A0A6A6DHD6"/>
<proteinExistence type="predicted"/>
<sequence length="72" mass="8181">MISRLIVRSMLLLQLNPGMCLPPLFFNPDSVAPLFAPCKKLPKPNEKGYAYMGLMNLKNETFKEKVNQNVKV</sequence>
<dbReference type="Proteomes" id="UP000800200">
    <property type="component" value="Unassembled WGS sequence"/>
</dbReference>
<feature type="chain" id="PRO_5025688064" evidence="1">
    <location>
        <begin position="21"/>
        <end position="72"/>
    </location>
</feature>
<name>A0A6A6DHD6_9PEZI</name>
<evidence type="ECO:0000313" key="2">
    <source>
        <dbReference type="EMBL" id="KAF2178353.1"/>
    </source>
</evidence>
<organism evidence="2 3">
    <name type="scientific">Zopfia rhizophila CBS 207.26</name>
    <dbReference type="NCBI Taxonomy" id="1314779"/>
    <lineage>
        <taxon>Eukaryota</taxon>
        <taxon>Fungi</taxon>
        <taxon>Dikarya</taxon>
        <taxon>Ascomycota</taxon>
        <taxon>Pezizomycotina</taxon>
        <taxon>Dothideomycetes</taxon>
        <taxon>Dothideomycetes incertae sedis</taxon>
        <taxon>Zopfiaceae</taxon>
        <taxon>Zopfia</taxon>
    </lineage>
</organism>
<gene>
    <name evidence="2" type="ORF">K469DRAFT_336647</name>
</gene>
<evidence type="ECO:0000256" key="1">
    <source>
        <dbReference type="SAM" id="SignalP"/>
    </source>
</evidence>
<evidence type="ECO:0000313" key="3">
    <source>
        <dbReference type="Proteomes" id="UP000800200"/>
    </source>
</evidence>
<keyword evidence="3" id="KW-1185">Reference proteome</keyword>
<keyword evidence="1" id="KW-0732">Signal</keyword>
<reference evidence="2" key="1">
    <citation type="journal article" date="2020" name="Stud. Mycol.">
        <title>101 Dothideomycetes genomes: a test case for predicting lifestyles and emergence of pathogens.</title>
        <authorList>
            <person name="Haridas S."/>
            <person name="Albert R."/>
            <person name="Binder M."/>
            <person name="Bloem J."/>
            <person name="Labutti K."/>
            <person name="Salamov A."/>
            <person name="Andreopoulos B."/>
            <person name="Baker S."/>
            <person name="Barry K."/>
            <person name="Bills G."/>
            <person name="Bluhm B."/>
            <person name="Cannon C."/>
            <person name="Castanera R."/>
            <person name="Culley D."/>
            <person name="Daum C."/>
            <person name="Ezra D."/>
            <person name="Gonzalez J."/>
            <person name="Henrissat B."/>
            <person name="Kuo A."/>
            <person name="Liang C."/>
            <person name="Lipzen A."/>
            <person name="Lutzoni F."/>
            <person name="Magnuson J."/>
            <person name="Mondo S."/>
            <person name="Nolan M."/>
            <person name="Ohm R."/>
            <person name="Pangilinan J."/>
            <person name="Park H.-J."/>
            <person name="Ramirez L."/>
            <person name="Alfaro M."/>
            <person name="Sun H."/>
            <person name="Tritt A."/>
            <person name="Yoshinaga Y."/>
            <person name="Zwiers L.-H."/>
            <person name="Turgeon B."/>
            <person name="Goodwin S."/>
            <person name="Spatafora J."/>
            <person name="Crous P."/>
            <person name="Grigoriev I."/>
        </authorList>
    </citation>
    <scope>NUCLEOTIDE SEQUENCE</scope>
    <source>
        <strain evidence="2">CBS 207.26</strain>
    </source>
</reference>
<protein>
    <submittedName>
        <fullName evidence="2">Uncharacterized protein</fullName>
    </submittedName>
</protein>
<feature type="signal peptide" evidence="1">
    <location>
        <begin position="1"/>
        <end position="20"/>
    </location>
</feature>
<accession>A0A6A6DHD6</accession>
<dbReference type="EMBL" id="ML994676">
    <property type="protein sequence ID" value="KAF2178353.1"/>
    <property type="molecule type" value="Genomic_DNA"/>
</dbReference>